<protein>
    <submittedName>
        <fullName evidence="2">Uncharacterized protein</fullName>
    </submittedName>
</protein>
<dbReference type="Proteomes" id="UP000828390">
    <property type="component" value="Unassembled WGS sequence"/>
</dbReference>
<keyword evidence="3" id="KW-1185">Reference proteome</keyword>
<feature type="region of interest" description="Disordered" evidence="1">
    <location>
        <begin position="28"/>
        <end position="67"/>
    </location>
</feature>
<evidence type="ECO:0000256" key="1">
    <source>
        <dbReference type="SAM" id="MobiDB-lite"/>
    </source>
</evidence>
<dbReference type="EMBL" id="JAIWYP010000004">
    <property type="protein sequence ID" value="KAH3833072.1"/>
    <property type="molecule type" value="Genomic_DNA"/>
</dbReference>
<dbReference type="AlphaFoldDB" id="A0A9D4QJX0"/>
<gene>
    <name evidence="2" type="ORF">DPMN_106373</name>
</gene>
<feature type="compositionally biased region" description="Basic and acidic residues" evidence="1">
    <location>
        <begin position="40"/>
        <end position="56"/>
    </location>
</feature>
<organism evidence="2 3">
    <name type="scientific">Dreissena polymorpha</name>
    <name type="common">Zebra mussel</name>
    <name type="synonym">Mytilus polymorpha</name>
    <dbReference type="NCBI Taxonomy" id="45954"/>
    <lineage>
        <taxon>Eukaryota</taxon>
        <taxon>Metazoa</taxon>
        <taxon>Spiralia</taxon>
        <taxon>Lophotrochozoa</taxon>
        <taxon>Mollusca</taxon>
        <taxon>Bivalvia</taxon>
        <taxon>Autobranchia</taxon>
        <taxon>Heteroconchia</taxon>
        <taxon>Euheterodonta</taxon>
        <taxon>Imparidentia</taxon>
        <taxon>Neoheterodontei</taxon>
        <taxon>Myida</taxon>
        <taxon>Dreissenoidea</taxon>
        <taxon>Dreissenidae</taxon>
        <taxon>Dreissena</taxon>
    </lineage>
</organism>
<evidence type="ECO:0000313" key="2">
    <source>
        <dbReference type="EMBL" id="KAH3833072.1"/>
    </source>
</evidence>
<reference evidence="2" key="2">
    <citation type="submission" date="2020-11" db="EMBL/GenBank/DDBJ databases">
        <authorList>
            <person name="McCartney M.A."/>
            <person name="Auch B."/>
            <person name="Kono T."/>
            <person name="Mallez S."/>
            <person name="Becker A."/>
            <person name="Gohl D.M."/>
            <person name="Silverstein K.A.T."/>
            <person name="Koren S."/>
            <person name="Bechman K.B."/>
            <person name="Herman A."/>
            <person name="Abrahante J.E."/>
            <person name="Garbe J."/>
        </authorList>
    </citation>
    <scope>NUCLEOTIDE SEQUENCE</scope>
    <source>
        <strain evidence="2">Duluth1</strain>
        <tissue evidence="2">Whole animal</tissue>
    </source>
</reference>
<comment type="caution">
    <text evidence="2">The sequence shown here is derived from an EMBL/GenBank/DDBJ whole genome shotgun (WGS) entry which is preliminary data.</text>
</comment>
<proteinExistence type="predicted"/>
<reference evidence="2" key="1">
    <citation type="journal article" date="2019" name="bioRxiv">
        <title>The Genome of the Zebra Mussel, Dreissena polymorpha: A Resource for Invasive Species Research.</title>
        <authorList>
            <person name="McCartney M.A."/>
            <person name="Auch B."/>
            <person name="Kono T."/>
            <person name="Mallez S."/>
            <person name="Zhang Y."/>
            <person name="Obille A."/>
            <person name="Becker A."/>
            <person name="Abrahante J.E."/>
            <person name="Garbe J."/>
            <person name="Badalamenti J.P."/>
            <person name="Herman A."/>
            <person name="Mangelson H."/>
            <person name="Liachko I."/>
            <person name="Sullivan S."/>
            <person name="Sone E.D."/>
            <person name="Koren S."/>
            <person name="Silverstein K.A.T."/>
            <person name="Beckman K.B."/>
            <person name="Gohl D.M."/>
        </authorList>
    </citation>
    <scope>NUCLEOTIDE SEQUENCE</scope>
    <source>
        <strain evidence="2">Duluth1</strain>
        <tissue evidence="2">Whole animal</tissue>
    </source>
</reference>
<sequence>MVYNAIRRASSSYPYNHSYQVSMKSAKALPRCGSGHKSAGRTDGKTEGRKDGRTDNAKTISLRLWRG</sequence>
<name>A0A9D4QJX0_DREPO</name>
<evidence type="ECO:0000313" key="3">
    <source>
        <dbReference type="Proteomes" id="UP000828390"/>
    </source>
</evidence>
<accession>A0A9D4QJX0</accession>